<keyword evidence="2" id="KW-1185">Reference proteome</keyword>
<evidence type="ECO:0000313" key="2">
    <source>
        <dbReference type="Proteomes" id="UP001234297"/>
    </source>
</evidence>
<proteinExistence type="predicted"/>
<comment type="caution">
    <text evidence="1">The sequence shown here is derived from an EMBL/GenBank/DDBJ whole genome shotgun (WGS) entry which is preliminary data.</text>
</comment>
<reference evidence="1 2" key="1">
    <citation type="journal article" date="2022" name="Hortic Res">
        <title>A haplotype resolved chromosomal level avocado genome allows analysis of novel avocado genes.</title>
        <authorList>
            <person name="Nath O."/>
            <person name="Fletcher S.J."/>
            <person name="Hayward A."/>
            <person name="Shaw L.M."/>
            <person name="Masouleh A.K."/>
            <person name="Furtado A."/>
            <person name="Henry R.J."/>
            <person name="Mitter N."/>
        </authorList>
    </citation>
    <scope>NUCLEOTIDE SEQUENCE [LARGE SCALE GENOMIC DNA]</scope>
    <source>
        <strain evidence="2">cv. Hass</strain>
    </source>
</reference>
<sequence>MGSGTSTFVIRWINFLTMLLAAAVICFGVWMGTHHDGCRKSLTLPVLGLGTSILIISLIGFMGALKNVTILLWIYLVMLCLVLVAILTFTVLAFIVTNNGSGHVISGQRYKEYQLKDYSSWFLKQLNDSRNWEHLKSCLVKSEDCTDLPKQYKNLKQYEQAKLTPIEAGCCRPPSDCGYPAMNASYYDLSFHPVSTNKDCKLYKNSRAVKSYDCDSCKAGVAQYMKIEWRVVAIFNVILFVVLSIIYFVGCCARRNAARSRSKITHWFQTSVILLVRKCCSLWVKENYHILQEWKFLTD</sequence>
<protein>
    <submittedName>
        <fullName evidence="1">Uncharacterized protein</fullName>
    </submittedName>
</protein>
<evidence type="ECO:0000313" key="1">
    <source>
        <dbReference type="EMBL" id="KAJ8615375.1"/>
    </source>
</evidence>
<name>A0ACC2K2R5_PERAE</name>
<organism evidence="1 2">
    <name type="scientific">Persea americana</name>
    <name type="common">Avocado</name>
    <dbReference type="NCBI Taxonomy" id="3435"/>
    <lineage>
        <taxon>Eukaryota</taxon>
        <taxon>Viridiplantae</taxon>
        <taxon>Streptophyta</taxon>
        <taxon>Embryophyta</taxon>
        <taxon>Tracheophyta</taxon>
        <taxon>Spermatophyta</taxon>
        <taxon>Magnoliopsida</taxon>
        <taxon>Magnoliidae</taxon>
        <taxon>Laurales</taxon>
        <taxon>Lauraceae</taxon>
        <taxon>Persea</taxon>
    </lineage>
</organism>
<dbReference type="EMBL" id="CM056820">
    <property type="protein sequence ID" value="KAJ8615375.1"/>
    <property type="molecule type" value="Genomic_DNA"/>
</dbReference>
<dbReference type="Proteomes" id="UP001234297">
    <property type="component" value="Chromosome 12"/>
</dbReference>
<gene>
    <name evidence="1" type="ORF">MRB53_034747</name>
</gene>
<accession>A0ACC2K2R5</accession>